<dbReference type="PROSITE" id="PS50109">
    <property type="entry name" value="HIS_KIN"/>
    <property type="match status" value="1"/>
</dbReference>
<dbReference type="EC" id="2.7.13.3" evidence="3"/>
<dbReference type="SMART" id="SM00065">
    <property type="entry name" value="GAF"/>
    <property type="match status" value="1"/>
</dbReference>
<dbReference type="InterPro" id="IPR001789">
    <property type="entry name" value="Sig_transdc_resp-reg_receiver"/>
</dbReference>
<dbReference type="SUPFAM" id="SSF52172">
    <property type="entry name" value="CheY-like"/>
    <property type="match status" value="3"/>
</dbReference>
<gene>
    <name evidence="16" type="ORF">ACJDU8_11820</name>
</gene>
<dbReference type="InterPro" id="IPR004358">
    <property type="entry name" value="Sig_transdc_His_kin-like_C"/>
</dbReference>
<feature type="domain" description="Response regulatory" evidence="14">
    <location>
        <begin position="946"/>
        <end position="1061"/>
    </location>
</feature>
<evidence type="ECO:0000256" key="9">
    <source>
        <dbReference type="ARBA" id="ARBA00024867"/>
    </source>
</evidence>
<dbReference type="SMART" id="SM00387">
    <property type="entry name" value="HATPase_c"/>
    <property type="match status" value="1"/>
</dbReference>
<evidence type="ECO:0000256" key="7">
    <source>
        <dbReference type="ARBA" id="ARBA00022777"/>
    </source>
</evidence>
<dbReference type="SMART" id="SM00304">
    <property type="entry name" value="HAMP"/>
    <property type="match status" value="1"/>
</dbReference>
<feature type="transmembrane region" description="Helical" evidence="12">
    <location>
        <begin position="192"/>
        <end position="218"/>
    </location>
</feature>
<feature type="domain" description="Response regulatory" evidence="14">
    <location>
        <begin position="824"/>
        <end position="938"/>
    </location>
</feature>
<comment type="catalytic activity">
    <reaction evidence="1">
        <text>ATP + protein L-histidine = ADP + protein N-phospho-L-histidine.</text>
        <dbReference type="EC" id="2.7.13.3"/>
    </reaction>
</comment>
<comment type="function">
    <text evidence="9">May play the central regulatory role in sporulation. It may be an element of the effector pathway responsible for the activation of sporulation genes in response to nutritional stress. Spo0A may act in concert with spo0H (a sigma factor) to control the expression of some genes that are critical to the sporulation process.</text>
</comment>
<dbReference type="Pfam" id="PF00072">
    <property type="entry name" value="Response_reg"/>
    <property type="match status" value="3"/>
</dbReference>
<dbReference type="InterPro" id="IPR003018">
    <property type="entry name" value="GAF"/>
</dbReference>
<feature type="domain" description="Response regulatory" evidence="14">
    <location>
        <begin position="1091"/>
        <end position="1208"/>
    </location>
</feature>
<dbReference type="CDD" id="cd19410">
    <property type="entry name" value="HK9-like_sensor"/>
    <property type="match status" value="1"/>
</dbReference>
<dbReference type="Gene3D" id="3.40.50.2300">
    <property type="match status" value="3"/>
</dbReference>
<keyword evidence="6" id="KW-0808">Transferase</keyword>
<dbReference type="Gene3D" id="6.10.340.10">
    <property type="match status" value="1"/>
</dbReference>
<keyword evidence="17" id="KW-1185">Reference proteome</keyword>
<dbReference type="InterPro" id="IPR003594">
    <property type="entry name" value="HATPase_dom"/>
</dbReference>
<dbReference type="InterPro" id="IPR005467">
    <property type="entry name" value="His_kinase_dom"/>
</dbReference>
<dbReference type="Proteomes" id="UP001623660">
    <property type="component" value="Unassembled WGS sequence"/>
</dbReference>
<reference evidence="16 17" key="1">
    <citation type="submission" date="2024-11" db="EMBL/GenBank/DDBJ databases">
        <authorList>
            <person name="Heng Y.C."/>
            <person name="Lim A.C.H."/>
            <person name="Lee J.K.Y."/>
            <person name="Kittelmann S."/>
        </authorList>
    </citation>
    <scope>NUCLEOTIDE SEQUENCE [LARGE SCALE GENOMIC DNA]</scope>
    <source>
        <strain evidence="16 17">WILCCON 0269</strain>
    </source>
</reference>
<dbReference type="PANTHER" id="PTHR45339:SF1">
    <property type="entry name" value="HYBRID SIGNAL TRANSDUCTION HISTIDINE KINASE J"/>
    <property type="match status" value="1"/>
</dbReference>
<dbReference type="Gene3D" id="3.30.450.40">
    <property type="match status" value="1"/>
</dbReference>
<dbReference type="Pfam" id="PF05227">
    <property type="entry name" value="CHASE3"/>
    <property type="match status" value="1"/>
</dbReference>
<dbReference type="InterPro" id="IPR007891">
    <property type="entry name" value="CHASE3"/>
</dbReference>
<proteinExistence type="predicted"/>
<keyword evidence="7" id="KW-0418">Kinase</keyword>
<dbReference type="Pfam" id="PF00672">
    <property type="entry name" value="HAMP"/>
    <property type="match status" value="1"/>
</dbReference>
<evidence type="ECO:0000256" key="12">
    <source>
        <dbReference type="SAM" id="Phobius"/>
    </source>
</evidence>
<dbReference type="InterPro" id="IPR036890">
    <property type="entry name" value="HATPase_C_sf"/>
</dbReference>
<evidence type="ECO:0000256" key="8">
    <source>
        <dbReference type="ARBA" id="ARBA00023012"/>
    </source>
</evidence>
<dbReference type="InterPro" id="IPR029016">
    <property type="entry name" value="GAF-like_dom_sf"/>
</dbReference>
<dbReference type="InterPro" id="IPR036097">
    <property type="entry name" value="HisK_dim/P_sf"/>
</dbReference>
<dbReference type="SMART" id="SM00388">
    <property type="entry name" value="HisKA"/>
    <property type="match status" value="1"/>
</dbReference>
<feature type="transmembrane region" description="Helical" evidence="12">
    <location>
        <begin position="12"/>
        <end position="32"/>
    </location>
</feature>
<evidence type="ECO:0000256" key="11">
    <source>
        <dbReference type="SAM" id="Coils"/>
    </source>
</evidence>
<dbReference type="Pfam" id="PF00512">
    <property type="entry name" value="HisKA"/>
    <property type="match status" value="1"/>
</dbReference>
<dbReference type="Pfam" id="PF02518">
    <property type="entry name" value="HATPase_c"/>
    <property type="match status" value="1"/>
</dbReference>
<dbReference type="SMART" id="SM00448">
    <property type="entry name" value="REC"/>
    <property type="match status" value="3"/>
</dbReference>
<dbReference type="CDD" id="cd00082">
    <property type="entry name" value="HisKA"/>
    <property type="match status" value="1"/>
</dbReference>
<evidence type="ECO:0000256" key="1">
    <source>
        <dbReference type="ARBA" id="ARBA00000085"/>
    </source>
</evidence>
<dbReference type="SUPFAM" id="SSF47384">
    <property type="entry name" value="Homodimeric domain of signal transducing histidine kinase"/>
    <property type="match status" value="1"/>
</dbReference>
<dbReference type="SUPFAM" id="SSF55874">
    <property type="entry name" value="ATPase domain of HSP90 chaperone/DNA topoisomerase II/histidine kinase"/>
    <property type="match status" value="1"/>
</dbReference>
<dbReference type="CDD" id="cd06225">
    <property type="entry name" value="HAMP"/>
    <property type="match status" value="1"/>
</dbReference>
<feature type="domain" description="Histidine kinase" evidence="13">
    <location>
        <begin position="539"/>
        <end position="771"/>
    </location>
</feature>
<dbReference type="Pfam" id="PF13185">
    <property type="entry name" value="GAF_2"/>
    <property type="match status" value="1"/>
</dbReference>
<evidence type="ECO:0000256" key="3">
    <source>
        <dbReference type="ARBA" id="ARBA00012438"/>
    </source>
</evidence>
<dbReference type="CDD" id="cd16922">
    <property type="entry name" value="HATPase_EvgS-ArcB-TorS-like"/>
    <property type="match status" value="1"/>
</dbReference>
<dbReference type="PANTHER" id="PTHR45339">
    <property type="entry name" value="HYBRID SIGNAL TRANSDUCTION HISTIDINE KINASE J"/>
    <property type="match status" value="1"/>
</dbReference>
<keyword evidence="12" id="KW-1133">Transmembrane helix</keyword>
<protein>
    <recommendedName>
        <fullName evidence="4">Stage 0 sporulation protein A homolog</fullName>
        <ecNumber evidence="3">2.7.13.3</ecNumber>
    </recommendedName>
</protein>
<evidence type="ECO:0000313" key="17">
    <source>
        <dbReference type="Proteomes" id="UP001623660"/>
    </source>
</evidence>
<evidence type="ECO:0000256" key="5">
    <source>
        <dbReference type="ARBA" id="ARBA00022553"/>
    </source>
</evidence>
<evidence type="ECO:0000256" key="10">
    <source>
        <dbReference type="PROSITE-ProRule" id="PRU00169"/>
    </source>
</evidence>
<evidence type="ECO:0000259" key="14">
    <source>
        <dbReference type="PROSITE" id="PS50110"/>
    </source>
</evidence>
<feature type="coiled-coil region" evidence="11">
    <location>
        <begin position="435"/>
        <end position="529"/>
    </location>
</feature>
<keyword evidence="11" id="KW-0175">Coiled coil</keyword>
<accession>A0ABW8SKE6</accession>
<dbReference type="InterPro" id="IPR011006">
    <property type="entry name" value="CheY-like_superfamily"/>
</dbReference>
<feature type="domain" description="HAMP" evidence="15">
    <location>
        <begin position="215"/>
        <end position="269"/>
    </location>
</feature>
<evidence type="ECO:0000259" key="13">
    <source>
        <dbReference type="PROSITE" id="PS50109"/>
    </source>
</evidence>
<evidence type="ECO:0000256" key="6">
    <source>
        <dbReference type="ARBA" id="ARBA00022679"/>
    </source>
</evidence>
<feature type="modified residue" description="4-aspartylphosphate" evidence="10">
    <location>
        <position position="995"/>
    </location>
</feature>
<comment type="subcellular location">
    <subcellularLocation>
        <location evidence="2">Membrane</location>
    </subcellularLocation>
</comment>
<dbReference type="SUPFAM" id="SSF158472">
    <property type="entry name" value="HAMP domain-like"/>
    <property type="match status" value="1"/>
</dbReference>
<keyword evidence="8" id="KW-0902">Two-component regulatory system</keyword>
<dbReference type="PRINTS" id="PR00344">
    <property type="entry name" value="BCTRLSENSOR"/>
</dbReference>
<comment type="caution">
    <text evidence="16">The sequence shown here is derived from an EMBL/GenBank/DDBJ whole genome shotgun (WGS) entry which is preliminary data.</text>
</comment>
<evidence type="ECO:0000259" key="15">
    <source>
        <dbReference type="PROSITE" id="PS50885"/>
    </source>
</evidence>
<evidence type="ECO:0000313" key="16">
    <source>
        <dbReference type="EMBL" id="MFL0196243.1"/>
    </source>
</evidence>
<evidence type="ECO:0000256" key="4">
    <source>
        <dbReference type="ARBA" id="ARBA00018672"/>
    </source>
</evidence>
<feature type="modified residue" description="4-aspartylphosphate" evidence="10">
    <location>
        <position position="1141"/>
    </location>
</feature>
<dbReference type="InterPro" id="IPR003661">
    <property type="entry name" value="HisK_dim/P_dom"/>
</dbReference>
<dbReference type="PROSITE" id="PS50110">
    <property type="entry name" value="RESPONSE_REGULATORY"/>
    <property type="match status" value="3"/>
</dbReference>
<dbReference type="PROSITE" id="PS50885">
    <property type="entry name" value="HAMP"/>
    <property type="match status" value="1"/>
</dbReference>
<name>A0ABW8SKE6_9CLOT</name>
<dbReference type="CDD" id="cd00156">
    <property type="entry name" value="REC"/>
    <property type="match status" value="1"/>
</dbReference>
<dbReference type="SUPFAM" id="SSF55781">
    <property type="entry name" value="GAF domain-like"/>
    <property type="match status" value="1"/>
</dbReference>
<dbReference type="EMBL" id="JBJHZX010000016">
    <property type="protein sequence ID" value="MFL0196243.1"/>
    <property type="molecule type" value="Genomic_DNA"/>
</dbReference>
<dbReference type="Gene3D" id="3.30.565.10">
    <property type="entry name" value="Histidine kinase-like ATPase, C-terminal domain"/>
    <property type="match status" value="1"/>
</dbReference>
<keyword evidence="12" id="KW-0472">Membrane</keyword>
<evidence type="ECO:0000256" key="2">
    <source>
        <dbReference type="ARBA" id="ARBA00004370"/>
    </source>
</evidence>
<dbReference type="CDD" id="cd17546">
    <property type="entry name" value="REC_hyHK_CKI1_RcsC-like"/>
    <property type="match status" value="1"/>
</dbReference>
<dbReference type="Gene3D" id="1.10.287.130">
    <property type="match status" value="1"/>
</dbReference>
<sequence length="1209" mass="136855">MFFKNLKIGQKMFLGFGFITILMLSVLGYTYFNFTKQSADVDLNLHSYNVIRESDAILVSLINEETGARGFALTGKEEFLEPYNQGKIDYTKHYNNLIQLTSDNFHQEVRLANLNDQYQTWLQWETTQIIDARRKVNDGQMKLEDLIAVAQTGKGKEQTDGLRSILNDIVKEEQGLLQTRHESLVRMQKQTAVILSLGGFTAFLLTVIIAIFVIQMVVDPIRTVTNTFKEISEGDADLEVRLNVNSNDELGHMSKYFNTFMCKLKELIMENRNQSWIKTGQAELGEKISGEQDISNLASNIISYVAKYLDIQIGALYIKTQENTFKLFGSYAYNRSLHSIQEIRTGEGIIGQAALEMKPIIITNVPEDYIKVTSGLGEKIPTNIVVKPLLYEKEVQGVVELGAFKEFTDIQLKFLQQISSVIATAIHSTQARIRIKELLAQTMEQSEELQTQQEELRQNNEELEEQTKVLRESEVHLQRQQEELRVVNEELQERTKTLEVQKNDIVAKNESLRAAQKEVVEKAEALEIASKYKSEFLANMSHELRTPLNSILVLSQMLAEKKDNSPFSAKESEFVKTIHSSGEDLLRLINDVLDLSKVEAGKMDVNLEELNIMELARYLERTFKPVAVKKGLDFKIVVGDRLPDNIISDTQRVRQIVNNLLSNAIKFTHEGGVTVTFHCISNQAVSNLKENNQNFMGISISDSGIGIPLEKQQVIFESFNQSDGTTSRKYGGTGLGLSISKELAKLLGGSISLVSEEGKGSTFTLLLPYEGNKQIQLSENNDVGQGDYLNSINNIQVKDIQVKNRAEESECKDNRYDITTDNKLILIIEDDKSFAGVLTELVHRKGYKCLMAENGKSGIELAAEYTPDAILLDIGLPDINGWKVVQKLKENKKTENIPVHVISGRENNGQPEKMDNVLSYLKKPVSVESLDKVFMEIQDNEKSLKKLLIVDQNKDDLESIVDILKKKGFQIALSECGGEAYKLLMTKSFDCLILDLKLKDMTGFELLEKLKNEDIGNLKIVIHTESELSQEEVLELQRYTQSIIIKGTQSMERLISEVGLFLHGLDSKIEENKIRIIKAKHETKDTLKDKKILLVDDDMRNIFALTSVLEERGLTVVVGRNGKEAIKKLHENPGTHLALMDIMMPDMDGYTAIREIRNQEKFYRMPIIAITAKAMKDDRQKCIDAGANDYLTKPIDIDKLISLLRVWLY</sequence>
<keyword evidence="5 10" id="KW-0597">Phosphoprotein</keyword>
<organism evidence="16 17">
    <name type="scientific">Candidatus Clostridium eludens</name>
    <dbReference type="NCBI Taxonomy" id="3381663"/>
    <lineage>
        <taxon>Bacteria</taxon>
        <taxon>Bacillati</taxon>
        <taxon>Bacillota</taxon>
        <taxon>Clostridia</taxon>
        <taxon>Eubacteriales</taxon>
        <taxon>Clostridiaceae</taxon>
        <taxon>Clostridium</taxon>
    </lineage>
</organism>
<feature type="modified residue" description="4-aspartylphosphate" evidence="10">
    <location>
        <position position="873"/>
    </location>
</feature>
<dbReference type="InterPro" id="IPR003660">
    <property type="entry name" value="HAMP_dom"/>
</dbReference>
<keyword evidence="12" id="KW-0812">Transmembrane</keyword>
<dbReference type="RefSeq" id="WP_406792354.1">
    <property type="nucleotide sequence ID" value="NZ_JBJHZX010000016.1"/>
</dbReference>